<dbReference type="InterPro" id="IPR023415">
    <property type="entry name" value="LDLR_class-A_CS"/>
</dbReference>
<feature type="domain" description="EGF-like" evidence="16">
    <location>
        <begin position="2552"/>
        <end position="2588"/>
    </location>
</feature>
<dbReference type="PROSITE" id="PS00022">
    <property type="entry name" value="EGF_1"/>
    <property type="match status" value="15"/>
</dbReference>
<feature type="domain" description="EGF-like" evidence="16">
    <location>
        <begin position="3349"/>
        <end position="3390"/>
    </location>
</feature>
<feature type="domain" description="EGF-like" evidence="16">
    <location>
        <begin position="2128"/>
        <end position="2166"/>
    </location>
</feature>
<dbReference type="InterPro" id="IPR000742">
    <property type="entry name" value="EGF"/>
</dbReference>
<dbReference type="SUPFAM" id="SSF49785">
    <property type="entry name" value="Galactose-binding domain-like"/>
    <property type="match status" value="1"/>
</dbReference>
<feature type="domain" description="HYR" evidence="18">
    <location>
        <begin position="2825"/>
        <end position="2905"/>
    </location>
</feature>
<dbReference type="InterPro" id="IPR016186">
    <property type="entry name" value="C-type_lectin-like/link_sf"/>
</dbReference>
<dbReference type="Gene3D" id="2.60.120.200">
    <property type="match status" value="1"/>
</dbReference>
<dbReference type="InterPro" id="IPR035914">
    <property type="entry name" value="Sperma_CUB_dom_sf"/>
</dbReference>
<dbReference type="PROSITE" id="PS00010">
    <property type="entry name" value="ASX_HYDROXYL"/>
    <property type="match status" value="8"/>
</dbReference>
<dbReference type="InterPro" id="IPR011641">
    <property type="entry name" value="Tyr-kin_ephrin_A/B_rcpt-like"/>
</dbReference>
<evidence type="ECO:0000256" key="10">
    <source>
        <dbReference type="PROSITE-ProRule" id="PRU00302"/>
    </source>
</evidence>
<feature type="disulfide bond" evidence="8">
    <location>
        <begin position="2465"/>
        <end position="2474"/>
    </location>
</feature>
<feature type="disulfide bond" evidence="8">
    <location>
        <begin position="2137"/>
        <end position="2154"/>
    </location>
</feature>
<dbReference type="Proteomes" id="UP000046395">
    <property type="component" value="Unassembled WGS sequence"/>
</dbReference>
<feature type="disulfide bond" evidence="8">
    <location>
        <begin position="2156"/>
        <end position="2165"/>
    </location>
</feature>
<sequence length="3592" mass="394269">MTAAFMSKLLFFALLFRHPIVTEASKLSRGGSGSENEYVHPLSARYGQKLVRLTCPDEWKLRGLSCYRVYTTQRSWPQALSICSRYGGHLVKIEAVEENQFVHEMVREQLLSLDVQNFWIGLFNRPTGNQTASIRWSDGEPVSIYAGFWQLREPAPSRGGCVAASLDKSNDLDWSSWGFTACDALLPFVCQLPACVAGSLFCHNGRCISRAAKCDGFNDCGDMSDEMNCPKGHSDCVRFLKGDSGVIKSPNHPRDYGPNLNCHWTVEGPDIARILLEFDTFDTEKLHDVVTILDGGPAENTTAVMKHVSGRLDPKTLTFLSSTNRVTIRFRTDGDVHGRGFKLQWKTVSFSCGGKLKALSSGQTLSSPNYPDDYPNGVECFWTIEATQGQLVSIKLKDVSLEKGRDFLIVYDGDHEDKLLVVSDDLIQPQLIISTKSLLSIYFFSNYMTARRGFSLTYQGGCDNVLQEPVGVLISPGNKLIDYDGSHVCSYTINPVQKAMPPQWVTLLINHVSGSPELYLEVFDGMDNRGLKVFPSTSSNLEAGSRFSSETGNFFLLFRPSSADRFVQWNITYSLNCVPLAFPKDIRLSSTDTSLGSKVNVSCPIGQEFVTGIGNAVQLECLLGGVWSQDIVPKCQPVHCPPVPPTINGILVSASNTSYLGSAVVKCSRGYKFASGRDVENVSCLSNGSWSTVSTCHARVCPLLPSFANGNRTLLYGDGISYGSIFKYECSAGSYMEGPEMVACGVDGWSSSEPFCRRSICKPFSSTRHVLVNNGTSDTYYYGDTVTVGCRPGYKAVGSREIVCQPNQEFADLPVCEDVNECQTDEMSQCSLSTAECQNMDGGYYCRCLSGYKPTLECNNSTVDLLAAINIPSAFLTANSETLEHPAREVNTKGWCGRRLEAGANSLTIVLDDPRVIHSVRIGRVAARPSATATAFSIKYAFEVGDPLRQYVDDDNQKVVLKIANAPAAKGTVVPLPWAIEASVVELAIEEYRNAPCLLLELVGCRRTSCSDVNECEEDNGGCEHLCINLPGGHECACKPGYELFTKNGQNDVFVHRKETGLRLQDTIRLNKSCLPRSCPPLWPPEDGLLVASTTQFFYPAVVEVVCHFGFQLVGSAYLQCTSDGTWNATVPNCVPATCKNFENETNIGLYVQPENQLIPFGGNVSIQCVDNIRPNGPTEFNHFRQCLYSPEPGLPDYRLAGVSPTCELIDCGEPEFYPGSVYKNFDESQSFRYGSNFLFTCRKPFFVAGSSNAGDHIIRCLADGSWDFGDIRCDGAVCPDPGTIPDGDVSIDSLEEGNFANISCRTPGYEPYPNSAIKCVLGAKCPVSEELGISNGIVPDSAFAANTETPIRGYEPHKARMSRTGWCGIPDAFMFVSVDLQHVFTLTTLRVAGTAGSGAIKGQVTKLQLFYKSVFNQNFDTYSEEFEIPAGSYNKMYSFHLKEFIRARYLLLGILEFDQNPCLRFDVLGCSTPLFQDAEIHSEFMLGWNDSVPMCRDNQPPTFVNCPDEPYYVPVDSNGQFLPADFPVPVAEDNSGVISWVKVEPPNVEPPYFIMKDTNVTYTAYDEAGNWNQCVVRLLMPDTQAPKLICPDSYVVEMEPDASQVNLVFNRSTINLIINDTSEIVQLDIEPKEALLGLHKHTTVKVTAVDAFGNQETCRFQVMADAPRCHESSLITPPGVRKTCNRLRQSSSTCILDCEDGHQFLDPMSVTTKFTCDGINGFWKPSNIVPACVPIAEEPARYQLHVGIGYPVSNEPSEDCLRSYVADIKAISEQIDTVLSQRCSASVQAFVRIVGVDFSYKSRHVIANVTIQILPTVLDEVFYNLCGMTLATMFDLHFPSATEAVSPLLEIAANGCPSVKAAQTSVSKGFGCLAGEVLYKTSSVLPGCCPCPLGTFLSNGSCALCERGTYQDELSQLSCKRCPDGSYTLGEGATSAEFCQVVCDDGLYSETGVVPCQQCPLDTYSKAGNPQGYRFCEKCPPNTHTTSPGANSPILCKESCPAGQFSMSGLQPCSPCPKNFYQSEIGQSLCVECGKRKYTEEVGATSPDQCLDVNCTLVNCENGATCDVIDHKAQCQCLPGYEGIHCEAKRNACQSKPCFNGGRCVASASAFICECPEGFSGERCEFSKNECHNVECFNGGVCQDLAGIGTTKCLCRTGFHGKRCELMVDLCEKRGSEICLNGATCLPLQLSRYSCICAPGWTGRNCNVNIDDCADRPCAVNATCVDLINDFSCDCPNGFSGKRCHIKDDLCAQSTCANGKCVDRNFYYQCVCEPGWTGENCDVNIDECASEPCLNGANCTDGPNSYECNCAEGFEGSRCQHQVDHCKTGPCQNNASCINVGAGYVCICKIGFEGTDCENRIDECANENRCGPGTEQCINLPQGFLCKCSSGYTGRFCDIETDECEENPCLNGGKCTDGTRSFKCECPSGWTGTRCELAADACHDNPCLNGGECVSLGQDFFCICKKGYNGKHCEDNLVACVGEPCLNGGTCRNVGDDIACDCPQDFYGPVCQYKKFCSPGSCRNGGTCSEQSGTVVCACLEGFTGAYCEIDIDDCASSPCSGNSICIDAVNGYSCRCPYNFTGISCNRQIDTNFDLKFYDPVLPAYASLDLPFELTSQELTISLWVRYDEPGANGRFFTLYASRKPNAVEDLEQLLTLNNTGATIYFEQNAIPVVLNFPQRHRVNDGNWNSVVFQWDSTFGIYSLFWNSIRVATVKKGQTKGAKLDINAYMVVGSGMDASANEPKFVGSVSRLSVWNRTLSFETEIPRLAQSCLLFVEPPGALWRWHGFVDLQGKVERVAPSVCGMSACQNALSPKSCDPNNSRDRTPPQVVGCPASFSQETSSRLTRIDWTEPTFTDDVALDRVERNWNPGTNLTFGNYYVIYAAYDHSENVAQCAFEIRVQQSVCPHTIDPANGMTRCRTWGPELRHQACVVQCHEGFAFSVPAPGFYTCGYDGIWRPRNDPILFRYPECSPAMPTLRLMHVLLDYPSRTGCARASRYSLADSIRKRFVALNSVWKLCNTNDDREIGCPSLNITVTCAAGTPRRMFKRQTESGEVYRAHLSFASVSDPAKKRHADDKATVADILRNEILRGNSFDFRTLLPNGQPDLGSLFINDEHICPVGQVALGRLCVSCAPGSFYNASTVTCQLCPVGWFQQQPGQLSCQPCAHGTTTTGPGASRRIDCKTSCSAGHFYKLSSGRCEPCGYGFFQPAVGSFQCLRCDRGKTTFNDTASTADECKDICGDGMQLSESGECRECPLATYRRRGEQDHCVPCPKGKTTEAEGAFSVDQCNLPRCLEGHFLDQTKKICLPCPRGYYQELQMQSSCDECEFEHTTANIGSRKRADCYSTNQCKTQQHNCHAYADCVDLPEEAFQCTCRPGYRGNGTYCEDSCINYCMNDAVCRKKENGDPLCDCKETFTGSRCEVRFLPSQQRIAYISGGVGGTVVFIVIIVIVVWMIYFRFRTREPLAESMEKLPPGGGAPSEEKSVLEAAGNGVPNFTYGRTYSEASHPPNFYYEDDDDDYGVKTMYIGNGFEGEDNRNRTESDREINNEAVFERLQKLNKHMYKPKDRDTASETESMRKPGSDSSPHA</sequence>
<feature type="domain" description="HYR" evidence="18">
    <location>
        <begin position="1584"/>
        <end position="1667"/>
    </location>
</feature>
<feature type="signal peptide" evidence="13">
    <location>
        <begin position="1"/>
        <end position="24"/>
    </location>
</feature>
<feature type="domain" description="Sushi" evidence="19">
    <location>
        <begin position="759"/>
        <end position="818"/>
    </location>
</feature>
<feature type="disulfide bond" evidence="10">
    <location>
        <begin position="1107"/>
        <end position="1134"/>
    </location>
</feature>
<dbReference type="FunFam" id="2.10.25.10:FF:000066">
    <property type="entry name" value="FAT atypical cadherin 4"/>
    <property type="match status" value="1"/>
</dbReference>
<feature type="domain" description="EGF-like" evidence="16">
    <location>
        <begin position="2361"/>
        <end position="2399"/>
    </location>
</feature>
<evidence type="ECO:0000259" key="18">
    <source>
        <dbReference type="PROSITE" id="PS50825"/>
    </source>
</evidence>
<feature type="disulfide bond" evidence="9">
    <location>
        <begin position="202"/>
        <end position="220"/>
    </location>
</feature>
<feature type="domain" description="EGF-like" evidence="16">
    <location>
        <begin position="2168"/>
        <end position="2208"/>
    </location>
</feature>
<dbReference type="InterPro" id="IPR001304">
    <property type="entry name" value="C-type_lectin-like"/>
</dbReference>
<dbReference type="InterPro" id="IPR003410">
    <property type="entry name" value="HYR_dom"/>
</dbReference>
<feature type="domain" description="CUB" evidence="14">
    <location>
        <begin position="236"/>
        <end position="348"/>
    </location>
</feature>
<dbReference type="Pfam" id="PF07699">
    <property type="entry name" value="Ephrin_rec_like"/>
    <property type="match status" value="7"/>
</dbReference>
<dbReference type="GO" id="GO:0005509">
    <property type="term" value="F:calcium ion binding"/>
    <property type="evidence" value="ECO:0007669"/>
    <property type="project" value="InterPro"/>
</dbReference>
<dbReference type="WBParaSite" id="TMUE_3000010873.1">
    <property type="protein sequence ID" value="TMUE_3000010873.1"/>
    <property type="gene ID" value="WBGene00287153"/>
</dbReference>
<evidence type="ECO:0000256" key="8">
    <source>
        <dbReference type="PROSITE-ProRule" id="PRU00076"/>
    </source>
</evidence>
<feature type="domain" description="EGF-like" evidence="16">
    <location>
        <begin position="2514"/>
        <end position="2550"/>
    </location>
</feature>
<dbReference type="SUPFAM" id="SSF49899">
    <property type="entry name" value="Concanavalin A-like lectins/glucanases"/>
    <property type="match status" value="1"/>
</dbReference>
<dbReference type="PROSITE" id="PS01186">
    <property type="entry name" value="EGF_2"/>
    <property type="match status" value="14"/>
</dbReference>
<dbReference type="PROSITE" id="PS01180">
    <property type="entry name" value="CUB"/>
    <property type="match status" value="2"/>
</dbReference>
<feature type="disulfide bond" evidence="8">
    <location>
        <begin position="2540"/>
        <end position="2549"/>
    </location>
</feature>
<dbReference type="SMART" id="SM00042">
    <property type="entry name" value="CUB"/>
    <property type="match status" value="3"/>
</dbReference>
<feature type="disulfide bond" evidence="8">
    <location>
        <begin position="2078"/>
        <end position="2087"/>
    </location>
</feature>
<feature type="disulfide bond" evidence="8">
    <location>
        <begin position="2503"/>
        <end position="2512"/>
    </location>
</feature>
<feature type="disulfide bond" evidence="9">
    <location>
        <begin position="195"/>
        <end position="207"/>
    </location>
</feature>
<dbReference type="CDD" id="cd00054">
    <property type="entry name" value="EGF_CA"/>
    <property type="match status" value="11"/>
</dbReference>
<evidence type="ECO:0000259" key="15">
    <source>
        <dbReference type="PROSITE" id="PS50022"/>
    </source>
</evidence>
<dbReference type="Pfam" id="PF14670">
    <property type="entry name" value="FXa_inhibition"/>
    <property type="match status" value="1"/>
</dbReference>
<dbReference type="SMART" id="SM01411">
    <property type="entry name" value="Ephrin_rec_like"/>
    <property type="match status" value="7"/>
</dbReference>
<keyword evidence="12" id="KW-0472">Membrane</keyword>
<dbReference type="Pfam" id="PF00008">
    <property type="entry name" value="EGF"/>
    <property type="match status" value="8"/>
</dbReference>
<feature type="domain" description="HYR" evidence="18">
    <location>
        <begin position="1497"/>
        <end position="1583"/>
    </location>
</feature>
<feature type="disulfide bond" evidence="8">
    <location>
        <begin position="2273"/>
        <end position="2282"/>
    </location>
</feature>
<dbReference type="SUPFAM" id="SSF57196">
    <property type="entry name" value="EGF/Laminin"/>
    <property type="match status" value="12"/>
</dbReference>
<dbReference type="STRING" id="70415.A0A5S6QUS0"/>
<protein>
    <submittedName>
        <fullName evidence="21">Fibropellin-1</fullName>
    </submittedName>
</protein>
<organism evidence="20 21">
    <name type="scientific">Trichuris muris</name>
    <name type="common">Mouse whipworm</name>
    <dbReference type="NCBI Taxonomy" id="70415"/>
    <lineage>
        <taxon>Eukaryota</taxon>
        <taxon>Metazoa</taxon>
        <taxon>Ecdysozoa</taxon>
        <taxon>Nematoda</taxon>
        <taxon>Enoplea</taxon>
        <taxon>Dorylaimia</taxon>
        <taxon>Trichinellida</taxon>
        <taxon>Trichuridae</taxon>
        <taxon>Trichuris</taxon>
    </lineage>
</organism>
<feature type="domain" description="C-type lectin" evidence="17">
    <location>
        <begin position="62"/>
        <end position="191"/>
    </location>
</feature>
<dbReference type="InterPro" id="IPR018097">
    <property type="entry name" value="EGF_Ca-bd_CS"/>
</dbReference>
<feature type="domain" description="EGF-like" evidence="16">
    <location>
        <begin position="2323"/>
        <end position="2359"/>
    </location>
</feature>
<dbReference type="PROSITE" id="PS50026">
    <property type="entry name" value="EGF_3"/>
    <property type="match status" value="17"/>
</dbReference>
<feature type="disulfide bond" evidence="8">
    <location>
        <begin position="3393"/>
        <end position="3403"/>
    </location>
</feature>
<dbReference type="Gene3D" id="2.10.50.10">
    <property type="entry name" value="Tumor Necrosis Factor Receptor, subunit A, domain 2"/>
    <property type="match status" value="5"/>
</dbReference>
<dbReference type="SMART" id="SM00034">
    <property type="entry name" value="CLECT"/>
    <property type="match status" value="1"/>
</dbReference>
<feature type="domain" description="Sushi" evidence="19">
    <location>
        <begin position="699"/>
        <end position="758"/>
    </location>
</feature>
<dbReference type="SUPFAM" id="SSF49854">
    <property type="entry name" value="Spermadhesin, CUB domain"/>
    <property type="match status" value="3"/>
</dbReference>
<dbReference type="Gene3D" id="4.10.400.10">
    <property type="entry name" value="Low-density Lipoprotein Receptor"/>
    <property type="match status" value="1"/>
</dbReference>
<dbReference type="CDD" id="cd00037">
    <property type="entry name" value="CLECT"/>
    <property type="match status" value="1"/>
</dbReference>
<dbReference type="PROSITE" id="PS50923">
    <property type="entry name" value="SUSHI"/>
    <property type="match status" value="7"/>
</dbReference>
<evidence type="ECO:0000256" key="9">
    <source>
        <dbReference type="PROSITE-ProRule" id="PRU00124"/>
    </source>
</evidence>
<feature type="disulfide bond" evidence="8">
    <location>
        <begin position="2252"/>
        <end position="2262"/>
    </location>
</feature>
<feature type="domain" description="EGF-like" evidence="16">
    <location>
        <begin position="3391"/>
        <end position="3425"/>
    </location>
</feature>
<dbReference type="InterPro" id="IPR051830">
    <property type="entry name" value="NOTCH_homolog"/>
</dbReference>
<dbReference type="CDD" id="cd00033">
    <property type="entry name" value="CCP"/>
    <property type="match status" value="4"/>
</dbReference>
<keyword evidence="4" id="KW-0677">Repeat</keyword>
<feature type="domain" description="Sushi" evidence="19">
    <location>
        <begin position="575"/>
        <end position="637"/>
    </location>
</feature>
<dbReference type="InterPro" id="IPR000859">
    <property type="entry name" value="CUB_dom"/>
</dbReference>
<dbReference type="InterPro" id="IPR000436">
    <property type="entry name" value="Sushi_SCR_CCP_dom"/>
</dbReference>
<feature type="disulfide bond" evidence="8">
    <location>
        <begin position="2389"/>
        <end position="2398"/>
    </location>
</feature>
<dbReference type="Pfam" id="PF00431">
    <property type="entry name" value="CUB"/>
    <property type="match status" value="2"/>
</dbReference>
<feature type="domain" description="EGF-like" evidence="16">
    <location>
        <begin position="2248"/>
        <end position="2283"/>
    </location>
</feature>
<keyword evidence="1 8" id="KW-0245">EGF-like domain</keyword>
<evidence type="ECO:0000259" key="14">
    <source>
        <dbReference type="PROSITE" id="PS01180"/>
    </source>
</evidence>
<feature type="domain" description="EGF-like" evidence="16">
    <location>
        <begin position="2052"/>
        <end position="2088"/>
    </location>
</feature>
<dbReference type="PROSITE" id="PS01187">
    <property type="entry name" value="EGF_CA"/>
    <property type="match status" value="4"/>
</dbReference>
<dbReference type="InterPro" id="IPR000152">
    <property type="entry name" value="EGF-type_Asp/Asn_hydroxyl_site"/>
</dbReference>
<feature type="disulfide bond" evidence="8">
    <location>
        <begin position="2311"/>
        <end position="2320"/>
    </location>
</feature>
<keyword evidence="5 12" id="KW-1133">Transmembrane helix</keyword>
<reference evidence="21" key="1">
    <citation type="submission" date="2019-12" db="UniProtKB">
        <authorList>
            <consortium name="WormBaseParasite"/>
        </authorList>
    </citation>
    <scope>IDENTIFICATION</scope>
</reference>
<evidence type="ECO:0000256" key="12">
    <source>
        <dbReference type="SAM" id="Phobius"/>
    </source>
</evidence>
<feature type="domain" description="Sushi" evidence="19">
    <location>
        <begin position="2906"/>
        <end position="2975"/>
    </location>
</feature>
<evidence type="ECO:0000256" key="3">
    <source>
        <dbReference type="ARBA" id="ARBA00022729"/>
    </source>
</evidence>
<feature type="disulfide bond" evidence="8">
    <location>
        <begin position="3415"/>
        <end position="3424"/>
    </location>
</feature>
<keyword evidence="3 13" id="KW-0732">Signal</keyword>
<feature type="transmembrane region" description="Helical" evidence="12">
    <location>
        <begin position="3435"/>
        <end position="3460"/>
    </location>
</feature>
<keyword evidence="10" id="KW-0768">Sushi</keyword>
<dbReference type="SMART" id="SM00181">
    <property type="entry name" value="EGF"/>
    <property type="match status" value="19"/>
</dbReference>
<dbReference type="Pfam" id="PF12947">
    <property type="entry name" value="EGF_3"/>
    <property type="match status" value="1"/>
</dbReference>
<feature type="chain" id="PRO_5024369570" evidence="13">
    <location>
        <begin position="25"/>
        <end position="3592"/>
    </location>
</feature>
<feature type="domain" description="Sushi" evidence="19">
    <location>
        <begin position="638"/>
        <end position="698"/>
    </location>
</feature>
<dbReference type="SUPFAM" id="SSF57535">
    <property type="entry name" value="Complement control module/SCR domain"/>
    <property type="match status" value="6"/>
</dbReference>
<dbReference type="FunFam" id="2.10.25.10:FF:000255">
    <property type="entry name" value="Sushi, nidogen and EGF-like domains 1"/>
    <property type="match status" value="1"/>
</dbReference>
<evidence type="ECO:0000256" key="11">
    <source>
        <dbReference type="SAM" id="MobiDB-lite"/>
    </source>
</evidence>
<dbReference type="SMART" id="SM00179">
    <property type="entry name" value="EGF_CA"/>
    <property type="match status" value="17"/>
</dbReference>
<dbReference type="CDD" id="cd00112">
    <property type="entry name" value="LDLa"/>
    <property type="match status" value="1"/>
</dbReference>
<feature type="domain" description="EGF-like" evidence="16">
    <location>
        <begin position="2477"/>
        <end position="2513"/>
    </location>
</feature>
<feature type="disulfide bond" evidence="8">
    <location>
        <begin position="2578"/>
        <end position="2587"/>
    </location>
</feature>
<dbReference type="PANTHER" id="PTHR24033">
    <property type="entry name" value="EGF-LIKE DOMAIN-CONTAINING PROTEIN"/>
    <property type="match status" value="1"/>
</dbReference>
<dbReference type="SUPFAM" id="SSF56436">
    <property type="entry name" value="C-type lectin-like"/>
    <property type="match status" value="1"/>
</dbReference>
<dbReference type="FunFam" id="2.10.50.10:FF:000032">
    <property type="entry name" value="Uncharacterized protein, isoform A"/>
    <property type="match status" value="1"/>
</dbReference>
<dbReference type="Gene3D" id="2.60.120.290">
    <property type="entry name" value="Spermadhesin, CUB domain"/>
    <property type="match status" value="2"/>
</dbReference>
<dbReference type="InterPro" id="IPR013320">
    <property type="entry name" value="ConA-like_dom_sf"/>
</dbReference>
<evidence type="ECO:0000313" key="21">
    <source>
        <dbReference type="WBParaSite" id="TMUE_3000010873.1"/>
    </source>
</evidence>
<evidence type="ECO:0000256" key="6">
    <source>
        <dbReference type="ARBA" id="ARBA00023157"/>
    </source>
</evidence>
<keyword evidence="2 12" id="KW-0812">Transmembrane</keyword>
<dbReference type="Pfam" id="PF13385">
    <property type="entry name" value="Laminin_G_3"/>
    <property type="match status" value="1"/>
</dbReference>
<dbReference type="FunFam" id="2.10.25.10:FF:000006">
    <property type="entry name" value="Versican core protein-like isoform 1"/>
    <property type="match status" value="1"/>
</dbReference>
<evidence type="ECO:0000256" key="7">
    <source>
        <dbReference type="ARBA" id="ARBA00023180"/>
    </source>
</evidence>
<feature type="disulfide bond" evidence="8">
    <location>
        <begin position="2427"/>
        <end position="2436"/>
    </location>
</feature>
<feature type="domain" description="Sushi" evidence="19">
    <location>
        <begin position="1210"/>
        <end position="1276"/>
    </location>
</feature>
<comment type="caution">
    <text evidence="8">Lacks conserved residue(s) required for the propagation of feature annotation.</text>
</comment>
<dbReference type="InterPro" id="IPR035976">
    <property type="entry name" value="Sushi/SCR/CCP_sf"/>
</dbReference>
<feature type="region of interest" description="Disordered" evidence="11">
    <location>
        <begin position="3561"/>
        <end position="3592"/>
    </location>
</feature>
<keyword evidence="7" id="KW-0325">Glycoprotein</keyword>
<dbReference type="InterPro" id="IPR002172">
    <property type="entry name" value="LDrepeatLR_classA_rpt"/>
</dbReference>
<dbReference type="Pfam" id="PF00084">
    <property type="entry name" value="Sushi"/>
    <property type="match status" value="4"/>
</dbReference>
<evidence type="ECO:0000256" key="13">
    <source>
        <dbReference type="SAM" id="SignalP"/>
    </source>
</evidence>
<dbReference type="PROSITE" id="PS50041">
    <property type="entry name" value="C_TYPE_LECTIN_2"/>
    <property type="match status" value="1"/>
</dbReference>
<feature type="domain" description="EGF-like" evidence="16">
    <location>
        <begin position="818"/>
        <end position="859"/>
    </location>
</feature>
<dbReference type="InterPro" id="IPR008979">
    <property type="entry name" value="Galactose-bd-like_sf"/>
</dbReference>
<dbReference type="PROSITE" id="PS50068">
    <property type="entry name" value="LDLRA_2"/>
    <property type="match status" value="1"/>
</dbReference>
<feature type="domain" description="EGF-like" evidence="16">
    <location>
        <begin position="2210"/>
        <end position="2246"/>
    </location>
</feature>
<evidence type="ECO:0000256" key="2">
    <source>
        <dbReference type="ARBA" id="ARBA00022692"/>
    </source>
</evidence>
<keyword evidence="20" id="KW-1185">Reference proteome</keyword>
<dbReference type="InterPro" id="IPR016187">
    <property type="entry name" value="CTDL_fold"/>
</dbReference>
<dbReference type="PROSITE" id="PS50022">
    <property type="entry name" value="FA58C_3"/>
    <property type="match status" value="1"/>
</dbReference>
<feature type="disulfide bond" evidence="10">
    <location>
        <begin position="701"/>
        <end position="744"/>
    </location>
</feature>
<evidence type="ECO:0000259" key="19">
    <source>
        <dbReference type="PROSITE" id="PS50923"/>
    </source>
</evidence>
<feature type="disulfide bond" evidence="8">
    <location>
        <begin position="2198"/>
        <end position="2207"/>
    </location>
</feature>
<feature type="disulfide bond" evidence="8">
    <location>
        <begin position="2116"/>
        <end position="2125"/>
    </location>
</feature>
<dbReference type="Pfam" id="PF00059">
    <property type="entry name" value="Lectin_C"/>
    <property type="match status" value="1"/>
</dbReference>
<dbReference type="InterPro" id="IPR049883">
    <property type="entry name" value="NOTCH1_EGF-like"/>
</dbReference>
<dbReference type="PROSITE" id="PS01209">
    <property type="entry name" value="LDLRA_1"/>
    <property type="match status" value="1"/>
</dbReference>
<evidence type="ECO:0000313" key="20">
    <source>
        <dbReference type="Proteomes" id="UP000046395"/>
    </source>
</evidence>
<dbReference type="SUPFAM" id="SSF57184">
    <property type="entry name" value="Growth factor receptor domain"/>
    <property type="match status" value="3"/>
</dbReference>
<evidence type="ECO:0000259" key="16">
    <source>
        <dbReference type="PROSITE" id="PS50026"/>
    </source>
</evidence>
<feature type="domain" description="EGF-like" evidence="16">
    <location>
        <begin position="2439"/>
        <end position="2475"/>
    </location>
</feature>
<feature type="compositionally biased region" description="Basic and acidic residues" evidence="11">
    <location>
        <begin position="3568"/>
        <end position="3585"/>
    </location>
</feature>
<evidence type="ECO:0000256" key="1">
    <source>
        <dbReference type="ARBA" id="ARBA00022536"/>
    </source>
</evidence>
<feature type="domain" description="EGF-like" evidence="16">
    <location>
        <begin position="2285"/>
        <end position="2321"/>
    </location>
</feature>
<dbReference type="Gene3D" id="2.60.120.260">
    <property type="entry name" value="Galactose-binding domain-like"/>
    <property type="match status" value="2"/>
</dbReference>
<evidence type="ECO:0000256" key="4">
    <source>
        <dbReference type="ARBA" id="ARBA00022737"/>
    </source>
</evidence>
<dbReference type="Pfam" id="PF00057">
    <property type="entry name" value="Ldl_recept_a"/>
    <property type="match status" value="1"/>
</dbReference>
<dbReference type="InterPro" id="IPR001881">
    <property type="entry name" value="EGF-like_Ca-bd_dom"/>
</dbReference>
<dbReference type="InterPro" id="IPR036055">
    <property type="entry name" value="LDL_receptor-like_sf"/>
</dbReference>
<proteinExistence type="predicted"/>
<feature type="domain" description="EGF-like" evidence="16">
    <location>
        <begin position="2090"/>
        <end position="2126"/>
    </location>
</feature>
<accession>A0A5S6QUS0</accession>
<feature type="disulfide bond" evidence="10">
    <location>
        <begin position="761"/>
        <end position="804"/>
    </location>
</feature>
<dbReference type="FunFam" id="2.10.25.10:FF:000472">
    <property type="entry name" value="Uncharacterized protein, isoform A"/>
    <property type="match status" value="4"/>
</dbReference>
<evidence type="ECO:0000259" key="17">
    <source>
        <dbReference type="PROSITE" id="PS50041"/>
    </source>
</evidence>
<name>A0A5S6QUS0_TRIMR</name>
<feature type="disulfide bond" evidence="9">
    <location>
        <begin position="214"/>
        <end position="229"/>
    </location>
</feature>
<feature type="domain" description="F5/8 type C" evidence="15">
    <location>
        <begin position="1326"/>
        <end position="1471"/>
    </location>
</feature>
<dbReference type="Gene3D" id="2.10.70.10">
    <property type="entry name" value="Complement Module, domain 1"/>
    <property type="match status" value="5"/>
</dbReference>
<dbReference type="InterPro" id="IPR009030">
    <property type="entry name" value="Growth_fac_rcpt_cys_sf"/>
</dbReference>
<dbReference type="SMART" id="SM00192">
    <property type="entry name" value="LDLa"/>
    <property type="match status" value="1"/>
</dbReference>
<feature type="domain" description="Sushi" evidence="19">
    <location>
        <begin position="1077"/>
        <end position="1136"/>
    </location>
</feature>
<dbReference type="InterPro" id="IPR000421">
    <property type="entry name" value="FA58C"/>
</dbReference>
<dbReference type="InterPro" id="IPR013032">
    <property type="entry name" value="EGF-like_CS"/>
</dbReference>
<dbReference type="InterPro" id="IPR024731">
    <property type="entry name" value="NELL2-like_EGF"/>
</dbReference>
<feature type="disulfide bond" evidence="8">
    <location>
        <begin position="2349"/>
        <end position="2358"/>
    </location>
</feature>
<feature type="domain" description="CUB" evidence="14">
    <location>
        <begin position="352"/>
        <end position="461"/>
    </location>
</feature>
<feature type="domain" description="EGF-like" evidence="16">
    <location>
        <begin position="2401"/>
        <end position="2437"/>
    </location>
</feature>
<dbReference type="PANTHER" id="PTHR24033:SF224">
    <property type="entry name" value="C-TYPE LECTIN"/>
    <property type="match status" value="1"/>
</dbReference>
<dbReference type="Pfam" id="PF02494">
    <property type="entry name" value="HYR"/>
    <property type="match status" value="3"/>
</dbReference>
<dbReference type="SMART" id="SM00231">
    <property type="entry name" value="FA58C"/>
    <property type="match status" value="1"/>
</dbReference>
<evidence type="ECO:0000256" key="5">
    <source>
        <dbReference type="ARBA" id="ARBA00022989"/>
    </source>
</evidence>
<dbReference type="PROSITE" id="PS50825">
    <property type="entry name" value="HYR"/>
    <property type="match status" value="3"/>
</dbReference>
<feature type="disulfide bond" evidence="8">
    <location>
        <begin position="2236"/>
        <end position="2245"/>
    </location>
</feature>
<dbReference type="SUPFAM" id="SSF57424">
    <property type="entry name" value="LDL receptor-like module"/>
    <property type="match status" value="1"/>
</dbReference>
<dbReference type="Gene3D" id="3.10.100.10">
    <property type="entry name" value="Mannose-Binding Protein A, subunit A"/>
    <property type="match status" value="1"/>
</dbReference>
<dbReference type="SMART" id="SM00032">
    <property type="entry name" value="CCP"/>
    <property type="match status" value="8"/>
</dbReference>
<dbReference type="CDD" id="cd00041">
    <property type="entry name" value="CUB"/>
    <property type="match status" value="2"/>
</dbReference>
<dbReference type="Gene3D" id="2.10.25.10">
    <property type="entry name" value="Laminin"/>
    <property type="match status" value="18"/>
</dbReference>
<dbReference type="Pfam" id="PF07645">
    <property type="entry name" value="EGF_CA"/>
    <property type="match status" value="2"/>
</dbReference>
<keyword evidence="6 8" id="KW-1015">Disulfide bond</keyword>
<dbReference type="Pfam" id="PF12661">
    <property type="entry name" value="hEGF"/>
    <property type="match status" value="4"/>
</dbReference>